<keyword evidence="1" id="KW-0812">Transmembrane</keyword>
<sequence>MNEQQMLVALSCGGEFLAAMQVEAFMLGWGRRPRWLTAVLLAVLWIASQVLWGTYVPYSLWAVTFNTLRMLAASFFFGGSLRKKAFSVVVCGVVILGYGNTVGALAAALNSMPMSQLWQLPASILLYGVVLNALLFAGIQLLKRWVGAIDPVQKAVGVAYLCLIALLNVILASFGQDTDQYSYMILICLLLILATLVYFVLFTLFSVRATQASQAEARMKIEQERADALMESYQTQRRLTHEFTNHMGAVSFYLEKGDVEGAKAYLASVSKGIAAGTAVVDTHNPLLDAVLSKEYRQAAQKGVLLNFDLCGLAGFPLQNAELVTVFCNLLDNAIRAAAGADPPQVTLRIKKLDGAYVISVRNRVAQDVPLTGEALPASTKAEPGHGMGLANVKSVLERYGGEYVLTCRNKWFCFTGTVPESR</sequence>
<dbReference type="SUPFAM" id="SSF55874">
    <property type="entry name" value="ATPase domain of HSP90 chaperone/DNA topoisomerase II/histidine kinase"/>
    <property type="match status" value="1"/>
</dbReference>
<dbReference type="Proteomes" id="UP000823906">
    <property type="component" value="Unassembled WGS sequence"/>
</dbReference>
<proteinExistence type="predicted"/>
<name>A0A9D2PA56_9FIRM</name>
<feature type="transmembrane region" description="Helical" evidence="1">
    <location>
        <begin position="181"/>
        <end position="205"/>
    </location>
</feature>
<dbReference type="AlphaFoldDB" id="A0A9D2PA56"/>
<feature type="transmembrane region" description="Helical" evidence="1">
    <location>
        <begin position="35"/>
        <end position="52"/>
    </location>
</feature>
<evidence type="ECO:0000313" key="3">
    <source>
        <dbReference type="EMBL" id="HJC46181.1"/>
    </source>
</evidence>
<dbReference type="InterPro" id="IPR032834">
    <property type="entry name" value="NatK-like_C"/>
</dbReference>
<organism evidence="3 4">
    <name type="scientific">Candidatus Faecalibacterium faecigallinarum</name>
    <dbReference type="NCBI Taxonomy" id="2838577"/>
    <lineage>
        <taxon>Bacteria</taxon>
        <taxon>Bacillati</taxon>
        <taxon>Bacillota</taxon>
        <taxon>Clostridia</taxon>
        <taxon>Eubacteriales</taxon>
        <taxon>Oscillospiraceae</taxon>
        <taxon>Faecalibacterium</taxon>
    </lineage>
</organism>
<dbReference type="CDD" id="cd16935">
    <property type="entry name" value="HATPase_AgrC-ComD-like"/>
    <property type="match status" value="1"/>
</dbReference>
<keyword evidence="1" id="KW-0472">Membrane</keyword>
<dbReference type="Pfam" id="PF14501">
    <property type="entry name" value="HATPase_c_5"/>
    <property type="match status" value="1"/>
</dbReference>
<gene>
    <name evidence="3" type="ORF">H9703_08635</name>
</gene>
<reference evidence="3" key="1">
    <citation type="journal article" date="2021" name="PeerJ">
        <title>Extensive microbial diversity within the chicken gut microbiome revealed by metagenomics and culture.</title>
        <authorList>
            <person name="Gilroy R."/>
            <person name="Ravi A."/>
            <person name="Getino M."/>
            <person name="Pursley I."/>
            <person name="Horton D.L."/>
            <person name="Alikhan N.F."/>
            <person name="Baker D."/>
            <person name="Gharbi K."/>
            <person name="Hall N."/>
            <person name="Watson M."/>
            <person name="Adriaenssens E.M."/>
            <person name="Foster-Nyarko E."/>
            <person name="Jarju S."/>
            <person name="Secka A."/>
            <person name="Antonio M."/>
            <person name="Oren A."/>
            <person name="Chaudhuri R.R."/>
            <person name="La Ragione R."/>
            <person name="Hildebrand F."/>
            <person name="Pallen M.J."/>
        </authorList>
    </citation>
    <scope>NUCLEOTIDE SEQUENCE</scope>
    <source>
        <strain evidence="3">ChiSjej5B23-2810</strain>
    </source>
</reference>
<dbReference type="GO" id="GO:0042802">
    <property type="term" value="F:identical protein binding"/>
    <property type="evidence" value="ECO:0007669"/>
    <property type="project" value="TreeGrafter"/>
</dbReference>
<dbReference type="InterPro" id="IPR003594">
    <property type="entry name" value="HATPase_dom"/>
</dbReference>
<feature type="transmembrane region" description="Helical" evidence="1">
    <location>
        <begin position="85"/>
        <end position="108"/>
    </location>
</feature>
<reference evidence="3" key="2">
    <citation type="submission" date="2021-04" db="EMBL/GenBank/DDBJ databases">
        <authorList>
            <person name="Gilroy R."/>
        </authorList>
    </citation>
    <scope>NUCLEOTIDE SEQUENCE</scope>
    <source>
        <strain evidence="3">ChiSjej5B23-2810</strain>
    </source>
</reference>
<protein>
    <submittedName>
        <fullName evidence="3">GHKL domain-containing protein</fullName>
    </submittedName>
</protein>
<dbReference type="InterPro" id="IPR036890">
    <property type="entry name" value="HATPase_C_sf"/>
</dbReference>
<feature type="domain" description="Histidine kinase/HSP90-like ATPase" evidence="2">
    <location>
        <begin position="317"/>
        <end position="422"/>
    </location>
</feature>
<dbReference type="PANTHER" id="PTHR40448:SF1">
    <property type="entry name" value="TWO-COMPONENT SENSOR HISTIDINE KINASE"/>
    <property type="match status" value="1"/>
</dbReference>
<dbReference type="EMBL" id="DWWN01000056">
    <property type="protein sequence ID" value="HJC46181.1"/>
    <property type="molecule type" value="Genomic_DNA"/>
</dbReference>
<dbReference type="SMART" id="SM00387">
    <property type="entry name" value="HATPase_c"/>
    <property type="match status" value="1"/>
</dbReference>
<evidence type="ECO:0000256" key="1">
    <source>
        <dbReference type="SAM" id="Phobius"/>
    </source>
</evidence>
<dbReference type="Gene3D" id="3.30.565.10">
    <property type="entry name" value="Histidine kinase-like ATPase, C-terminal domain"/>
    <property type="match status" value="1"/>
</dbReference>
<feature type="transmembrane region" description="Helical" evidence="1">
    <location>
        <begin position="154"/>
        <end position="175"/>
    </location>
</feature>
<comment type="caution">
    <text evidence="3">The sequence shown here is derived from an EMBL/GenBank/DDBJ whole genome shotgun (WGS) entry which is preliminary data.</text>
</comment>
<keyword evidence="1" id="KW-1133">Transmembrane helix</keyword>
<evidence type="ECO:0000313" key="4">
    <source>
        <dbReference type="Proteomes" id="UP000823906"/>
    </source>
</evidence>
<evidence type="ECO:0000259" key="2">
    <source>
        <dbReference type="SMART" id="SM00387"/>
    </source>
</evidence>
<accession>A0A9D2PA56</accession>
<dbReference type="PANTHER" id="PTHR40448">
    <property type="entry name" value="TWO-COMPONENT SENSOR HISTIDINE KINASE"/>
    <property type="match status" value="1"/>
</dbReference>
<feature type="transmembrane region" description="Helical" evidence="1">
    <location>
        <begin position="58"/>
        <end position="78"/>
    </location>
</feature>
<feature type="transmembrane region" description="Helical" evidence="1">
    <location>
        <begin position="120"/>
        <end position="142"/>
    </location>
</feature>